<feature type="compositionally biased region" description="Basic and acidic residues" evidence="2">
    <location>
        <begin position="92"/>
        <end position="101"/>
    </location>
</feature>
<comment type="similarity">
    <text evidence="1">Belongs to the UPF0161 family.</text>
</comment>
<evidence type="ECO:0000313" key="4">
    <source>
        <dbReference type="Proteomes" id="UP001240447"/>
    </source>
</evidence>
<protein>
    <recommendedName>
        <fullName evidence="1">Putative membrane protein insertion efficiency factor</fullName>
    </recommendedName>
</protein>
<keyword evidence="1" id="KW-1003">Cell membrane</keyword>
<evidence type="ECO:0000313" key="3">
    <source>
        <dbReference type="EMBL" id="MDP9821314.1"/>
    </source>
</evidence>
<dbReference type="SMART" id="SM01234">
    <property type="entry name" value="Haemolytic"/>
    <property type="match status" value="1"/>
</dbReference>
<accession>A0ABT9NLM3</accession>
<evidence type="ECO:0000256" key="1">
    <source>
        <dbReference type="HAMAP-Rule" id="MF_00386"/>
    </source>
</evidence>
<evidence type="ECO:0000256" key="2">
    <source>
        <dbReference type="SAM" id="MobiDB-lite"/>
    </source>
</evidence>
<comment type="caution">
    <text evidence="3">The sequence shown here is derived from an EMBL/GenBank/DDBJ whole genome shotgun (WGS) entry which is preliminary data.</text>
</comment>
<feature type="region of interest" description="Disordered" evidence="2">
    <location>
        <begin position="80"/>
        <end position="101"/>
    </location>
</feature>
<gene>
    <name evidence="3" type="ORF">J2S59_001123</name>
</gene>
<dbReference type="HAMAP" id="MF_00386">
    <property type="entry name" value="UPF0161_YidD"/>
    <property type="match status" value="1"/>
</dbReference>
<dbReference type="PANTHER" id="PTHR33383:SF1">
    <property type="entry name" value="MEMBRANE PROTEIN INSERTION EFFICIENCY FACTOR-RELATED"/>
    <property type="match status" value="1"/>
</dbReference>
<dbReference type="Pfam" id="PF01809">
    <property type="entry name" value="YidD"/>
    <property type="match status" value="1"/>
</dbReference>
<keyword evidence="1" id="KW-0472">Membrane</keyword>
<reference evidence="3 4" key="1">
    <citation type="submission" date="2023-07" db="EMBL/GenBank/DDBJ databases">
        <title>Sequencing the genomes of 1000 actinobacteria strains.</title>
        <authorList>
            <person name="Klenk H.-P."/>
        </authorList>
    </citation>
    <scope>NUCLEOTIDE SEQUENCE [LARGE SCALE GENOMIC DNA]</scope>
    <source>
        <strain evidence="3 4">GD13</strain>
    </source>
</reference>
<dbReference type="PANTHER" id="PTHR33383">
    <property type="entry name" value="MEMBRANE PROTEIN INSERTION EFFICIENCY FACTOR-RELATED"/>
    <property type="match status" value="1"/>
</dbReference>
<sequence length="101" mass="11303">MSSERPGLRETIRVYNPVRWVLIGLLRLYRLLISPLYGQVCRYHPSCSAYALDAVTHHGAGRGSWLAVRRLARCHPWAAGGYDPVPPARTARHTDPLRTGA</sequence>
<dbReference type="InterPro" id="IPR002696">
    <property type="entry name" value="Membr_insert_effic_factor_YidD"/>
</dbReference>
<name>A0ABT9NLM3_9ACTN</name>
<dbReference type="Proteomes" id="UP001240447">
    <property type="component" value="Unassembled WGS sequence"/>
</dbReference>
<organism evidence="3 4">
    <name type="scientific">Nocardioides massiliensis</name>
    <dbReference type="NCBI Taxonomy" id="1325935"/>
    <lineage>
        <taxon>Bacteria</taxon>
        <taxon>Bacillati</taxon>
        <taxon>Actinomycetota</taxon>
        <taxon>Actinomycetes</taxon>
        <taxon>Propionibacteriales</taxon>
        <taxon>Nocardioidaceae</taxon>
        <taxon>Nocardioides</taxon>
    </lineage>
</organism>
<dbReference type="EMBL" id="JAUSQM010000001">
    <property type="protein sequence ID" value="MDP9821314.1"/>
    <property type="molecule type" value="Genomic_DNA"/>
</dbReference>
<dbReference type="RefSeq" id="WP_246360557.1">
    <property type="nucleotide sequence ID" value="NZ_CCXJ01000669.1"/>
</dbReference>
<dbReference type="NCBIfam" id="TIGR00278">
    <property type="entry name" value="membrane protein insertion efficiency factor YidD"/>
    <property type="match status" value="1"/>
</dbReference>
<keyword evidence="4" id="KW-1185">Reference proteome</keyword>
<proteinExistence type="inferred from homology"/>
<comment type="function">
    <text evidence="1">Could be involved in insertion of integral membrane proteins into the membrane.</text>
</comment>
<comment type="subcellular location">
    <subcellularLocation>
        <location evidence="1">Cell membrane</location>
        <topology evidence="1">Peripheral membrane protein</topology>
        <orientation evidence="1">Cytoplasmic side</orientation>
    </subcellularLocation>
</comment>